<evidence type="ECO:0000313" key="2">
    <source>
        <dbReference type="EMBL" id="PVA11667.1"/>
    </source>
</evidence>
<feature type="domain" description="BioF2-like acetyltransferase" evidence="1">
    <location>
        <begin position="138"/>
        <end position="264"/>
    </location>
</feature>
<dbReference type="OrthoDB" id="341858at2"/>
<keyword evidence="3" id="KW-1185">Reference proteome</keyword>
<dbReference type="Pfam" id="PF13480">
    <property type="entry name" value="Acetyltransf_6"/>
    <property type="match status" value="1"/>
</dbReference>
<evidence type="ECO:0000313" key="3">
    <source>
        <dbReference type="Proteomes" id="UP000244446"/>
    </source>
</evidence>
<dbReference type="InterPro" id="IPR038740">
    <property type="entry name" value="BioF2-like_GNAT_dom"/>
</dbReference>
<dbReference type="RefSeq" id="WP_108690411.1">
    <property type="nucleotide sequence ID" value="NZ_QCYH01000001.1"/>
</dbReference>
<gene>
    <name evidence="2" type="ORF">DC366_01520</name>
</gene>
<name>A0A2T7GB65_9RHOB</name>
<protein>
    <recommendedName>
        <fullName evidence="1">BioF2-like acetyltransferase domain-containing protein</fullName>
    </recommendedName>
</protein>
<sequence>MEIDFDPPDASANFPGTPLQQSGTYAAVLRSFGCHSAVADIRSDGARLARARILVRGIGPLRLAWVPRGPVWAHGVARADQSRALAALPRAAPWCALWAMGGDAGGARRGLPVARGGNVAELDLTQGEQLRRSAQHGKWRNRLKRAETAGLSITAAPLELPRDAVLLARERAQRRARGYAALPHAFLERWQNIAPQDTLLLTAKDGGAPVAFMLFLLHTPTATYHLGWSGERGRATGAHGLLLWRASQELAARGYHRLDLGHADPQRTPGITRFKLGAGAAPRALGATTLCL</sequence>
<proteinExistence type="predicted"/>
<accession>A0A2T7GB65</accession>
<dbReference type="AlphaFoldDB" id="A0A2T7GB65"/>
<dbReference type="InterPro" id="IPR050644">
    <property type="entry name" value="PG_Glycine_Bridge_Synth"/>
</dbReference>
<dbReference type="PANTHER" id="PTHR36174:SF1">
    <property type="entry name" value="LIPID II:GLYCINE GLYCYLTRANSFERASE"/>
    <property type="match status" value="1"/>
</dbReference>
<dbReference type="Proteomes" id="UP000244446">
    <property type="component" value="Unassembled WGS sequence"/>
</dbReference>
<reference evidence="2 3" key="1">
    <citation type="submission" date="2018-04" db="EMBL/GenBank/DDBJ databases">
        <title>Pelagivirga bohaiensis gen. nov., sp. nov., a bacterium isolated from the Bohai Sea.</title>
        <authorList>
            <person name="Ji X."/>
        </authorList>
    </citation>
    <scope>NUCLEOTIDE SEQUENCE [LARGE SCALE GENOMIC DNA]</scope>
    <source>
        <strain evidence="2 3">BH-SD19</strain>
    </source>
</reference>
<dbReference type="EMBL" id="QCYH01000001">
    <property type="protein sequence ID" value="PVA11667.1"/>
    <property type="molecule type" value="Genomic_DNA"/>
</dbReference>
<comment type="caution">
    <text evidence="2">The sequence shown here is derived from an EMBL/GenBank/DDBJ whole genome shotgun (WGS) entry which is preliminary data.</text>
</comment>
<dbReference type="PANTHER" id="PTHR36174">
    <property type="entry name" value="LIPID II:GLYCINE GLYCYLTRANSFERASE"/>
    <property type="match status" value="1"/>
</dbReference>
<evidence type="ECO:0000259" key="1">
    <source>
        <dbReference type="Pfam" id="PF13480"/>
    </source>
</evidence>
<dbReference type="InterPro" id="IPR016181">
    <property type="entry name" value="Acyl_CoA_acyltransferase"/>
</dbReference>
<dbReference type="Gene3D" id="3.40.630.30">
    <property type="match status" value="1"/>
</dbReference>
<organism evidence="2 3">
    <name type="scientific">Pelagivirga sediminicola</name>
    <dbReference type="NCBI Taxonomy" id="2170575"/>
    <lineage>
        <taxon>Bacteria</taxon>
        <taxon>Pseudomonadati</taxon>
        <taxon>Pseudomonadota</taxon>
        <taxon>Alphaproteobacteria</taxon>
        <taxon>Rhodobacterales</taxon>
        <taxon>Paracoccaceae</taxon>
        <taxon>Pelagivirga</taxon>
    </lineage>
</organism>
<dbReference type="SUPFAM" id="SSF55729">
    <property type="entry name" value="Acyl-CoA N-acyltransferases (Nat)"/>
    <property type="match status" value="1"/>
</dbReference>